<comment type="catalytic activity">
    <reaction evidence="9">
        <text>L-seryl-[protein] + ATP = O-phospho-L-seryl-[protein] + ADP + H(+)</text>
        <dbReference type="Rhea" id="RHEA:17989"/>
        <dbReference type="Rhea" id="RHEA-COMP:9863"/>
        <dbReference type="Rhea" id="RHEA-COMP:11604"/>
        <dbReference type="ChEBI" id="CHEBI:15378"/>
        <dbReference type="ChEBI" id="CHEBI:29999"/>
        <dbReference type="ChEBI" id="CHEBI:30616"/>
        <dbReference type="ChEBI" id="CHEBI:83421"/>
        <dbReference type="ChEBI" id="CHEBI:456216"/>
        <dbReference type="EC" id="2.7.11.1"/>
    </reaction>
</comment>
<feature type="binding site" evidence="10">
    <location>
        <position position="99"/>
    </location>
    <ligand>
        <name>ATP</name>
        <dbReference type="ChEBI" id="CHEBI:30616"/>
    </ligand>
</feature>
<evidence type="ECO:0000256" key="9">
    <source>
        <dbReference type="ARBA" id="ARBA00048679"/>
    </source>
</evidence>
<dbReference type="PROSITE" id="PS00107">
    <property type="entry name" value="PROTEIN_KINASE_ATP"/>
    <property type="match status" value="1"/>
</dbReference>
<keyword evidence="7 10" id="KW-0067">ATP-binding</keyword>
<evidence type="ECO:0000256" key="3">
    <source>
        <dbReference type="ARBA" id="ARBA00022527"/>
    </source>
</evidence>
<dbReference type="InterPro" id="IPR033931">
    <property type="entry name" value="PDK1-typ_PH"/>
</dbReference>
<feature type="region of interest" description="Disordered" evidence="11">
    <location>
        <begin position="32"/>
        <end position="62"/>
    </location>
</feature>
<dbReference type="InterPro" id="IPR000719">
    <property type="entry name" value="Prot_kinase_dom"/>
</dbReference>
<feature type="region of interest" description="Disordered" evidence="11">
    <location>
        <begin position="471"/>
        <end position="504"/>
    </location>
</feature>
<dbReference type="FunFam" id="1.10.510.10:FF:000534">
    <property type="entry name" value="Serine/threonine-protein kinase PKH2"/>
    <property type="match status" value="1"/>
</dbReference>
<dbReference type="VEuPathDB" id="FungiDB:SeMB42_g02852"/>
<reference evidence="13 14" key="1">
    <citation type="journal article" date="2019" name="Sci. Rep.">
        <title>Comparative genomics of chytrid fungi reveal insights into the obligate biotrophic and pathogenic lifestyle of Synchytrium endobioticum.</title>
        <authorList>
            <person name="van de Vossenberg B.T.L.H."/>
            <person name="Warris S."/>
            <person name="Nguyen H.D.T."/>
            <person name="van Gent-Pelzer M.P.E."/>
            <person name="Joly D.L."/>
            <person name="van de Geest H.C."/>
            <person name="Bonants P.J.M."/>
            <person name="Smith D.S."/>
            <person name="Levesque C.A."/>
            <person name="van der Lee T.A.J."/>
        </authorList>
    </citation>
    <scope>NUCLEOTIDE SEQUENCE [LARGE SCALE GENOMIC DNA]</scope>
    <source>
        <strain evidence="13 14">MB42</strain>
    </source>
</reference>
<keyword evidence="4" id="KW-0808">Transferase</keyword>
<dbReference type="PANTHER" id="PTHR24356">
    <property type="entry name" value="SERINE/THREONINE-PROTEIN KINASE"/>
    <property type="match status" value="1"/>
</dbReference>
<evidence type="ECO:0000256" key="10">
    <source>
        <dbReference type="PROSITE-ProRule" id="PRU10141"/>
    </source>
</evidence>
<feature type="domain" description="Protein kinase" evidence="12">
    <location>
        <begin position="70"/>
        <end position="344"/>
    </location>
</feature>
<dbReference type="Pfam" id="PF00069">
    <property type="entry name" value="Pkinase"/>
    <property type="match status" value="1"/>
</dbReference>
<feature type="compositionally biased region" description="Low complexity" evidence="11">
    <location>
        <begin position="471"/>
        <end position="480"/>
    </location>
</feature>
<dbReference type="InterPro" id="IPR039046">
    <property type="entry name" value="PDPK1"/>
</dbReference>
<dbReference type="SUPFAM" id="SSF50729">
    <property type="entry name" value="PH domain-like"/>
    <property type="match status" value="1"/>
</dbReference>
<evidence type="ECO:0000256" key="4">
    <source>
        <dbReference type="ARBA" id="ARBA00022679"/>
    </source>
</evidence>
<dbReference type="GO" id="GO:0004674">
    <property type="term" value="F:protein serine/threonine kinase activity"/>
    <property type="evidence" value="ECO:0007669"/>
    <property type="project" value="UniProtKB-KW"/>
</dbReference>
<dbReference type="InterPro" id="IPR017441">
    <property type="entry name" value="Protein_kinase_ATP_BS"/>
</dbReference>
<dbReference type="EC" id="2.7.11.1" evidence="2"/>
<gene>
    <name evidence="13" type="ORF">SeMB42_g02852</name>
</gene>
<accession>A0A507DB36</accession>
<evidence type="ECO:0000256" key="1">
    <source>
        <dbReference type="ARBA" id="ARBA00010006"/>
    </source>
</evidence>
<sequence>MNPQTSTVIATNGGSTTSLASLCIRSHQNSASPTVSSIVTPTSPPSATAATTTSSTTAKPNDKKRVHSDFVFGRILGEGSYSTVIYATEPASAQEYAVKVLDKRHIIKEKKVKYVSIEKDVLNRLNDHPFVVKLYYTFQDSHSLYFVLEFAKNGDMLGFIRKLGAFDYAATRWYAAEIISGVEYIHSMKVIHRDLKPENILLSEDMHIKITDFGTAKILDQQSPSTTTTTSPPPPPPPKNTDTDKQRNSFVGTAEYCSPELLNDRAASTASDVWAVGVIIYQLLAGRHAFKANNEYQTFQKITKLDFSFPDGFSPVARDLVSKILVLNPDDRPSIAEIKSHPFFEGIDWNKLHTTPPPSLVPFLPAASNHNSADWVSDYAVRNQEADDATELIPFLFHSIGATQDVEDPFRKPVGGQDDDYVEGSTPPVCAPPATVGAVLASLNLGSASAPTSPTNANAVVTGSPLWRSSSSSANGHYSSNGRNSQPPSVITPERRKTLERQQRLPVARLLRPNEVVLRFSSVSKRKGLFSKRRGLILTDSPRLFFYDEDKIVARSEISLEDFTGNAEGWVADIQRASGGLQLIILCFMTPIDHHAVSNQAASMKMIPLTVQPPVIATKGDIYTSKANIALYLPRSSLKFSAIIHPWV</sequence>
<dbReference type="InterPro" id="IPR011993">
    <property type="entry name" value="PH-like_dom_sf"/>
</dbReference>
<dbReference type="FunFam" id="3.30.200.20:FF:000191">
    <property type="entry name" value="3-phosphoinositide-dependent protein kinase 2-like"/>
    <property type="match status" value="1"/>
</dbReference>
<keyword evidence="3" id="KW-0723">Serine/threonine-protein kinase</keyword>
<dbReference type="Gene3D" id="3.30.200.20">
    <property type="entry name" value="Phosphorylase Kinase, domain 1"/>
    <property type="match status" value="1"/>
</dbReference>
<proteinExistence type="inferred from homology"/>
<evidence type="ECO:0000256" key="6">
    <source>
        <dbReference type="ARBA" id="ARBA00022777"/>
    </source>
</evidence>
<dbReference type="SUPFAM" id="SSF56112">
    <property type="entry name" value="Protein kinase-like (PK-like)"/>
    <property type="match status" value="1"/>
</dbReference>
<dbReference type="GO" id="GO:0005524">
    <property type="term" value="F:ATP binding"/>
    <property type="evidence" value="ECO:0007669"/>
    <property type="project" value="UniProtKB-UniRule"/>
</dbReference>
<dbReference type="PROSITE" id="PS50011">
    <property type="entry name" value="PROTEIN_KINASE_DOM"/>
    <property type="match status" value="1"/>
</dbReference>
<protein>
    <recommendedName>
        <fullName evidence="2">non-specific serine/threonine protein kinase</fullName>
        <ecNumber evidence="2">2.7.11.1</ecNumber>
    </recommendedName>
</protein>
<evidence type="ECO:0000256" key="2">
    <source>
        <dbReference type="ARBA" id="ARBA00012513"/>
    </source>
</evidence>
<comment type="similarity">
    <text evidence="1">Belongs to the protein kinase superfamily. AGC Ser/Thr protein kinase family. PDPK1 subfamily.</text>
</comment>
<dbReference type="InterPro" id="IPR050236">
    <property type="entry name" value="Ser_Thr_kinase_AGC"/>
</dbReference>
<feature type="compositionally biased region" description="Basic and acidic residues" evidence="11">
    <location>
        <begin position="493"/>
        <end position="503"/>
    </location>
</feature>
<dbReference type="Pfam" id="PF14593">
    <property type="entry name" value="PH_3"/>
    <property type="match status" value="1"/>
</dbReference>
<dbReference type="Gene3D" id="1.10.510.10">
    <property type="entry name" value="Transferase(Phosphotransferase) domain 1"/>
    <property type="match status" value="1"/>
</dbReference>
<evidence type="ECO:0000313" key="13">
    <source>
        <dbReference type="EMBL" id="TPX48774.1"/>
    </source>
</evidence>
<dbReference type="STRING" id="286115.A0A507DB36"/>
<dbReference type="Proteomes" id="UP000317494">
    <property type="component" value="Unassembled WGS sequence"/>
</dbReference>
<feature type="region of interest" description="Disordered" evidence="11">
    <location>
        <begin position="221"/>
        <end position="246"/>
    </location>
</feature>
<comment type="catalytic activity">
    <reaction evidence="8">
        <text>L-threonyl-[protein] + ATP = O-phospho-L-threonyl-[protein] + ADP + H(+)</text>
        <dbReference type="Rhea" id="RHEA:46608"/>
        <dbReference type="Rhea" id="RHEA-COMP:11060"/>
        <dbReference type="Rhea" id="RHEA-COMP:11605"/>
        <dbReference type="ChEBI" id="CHEBI:15378"/>
        <dbReference type="ChEBI" id="CHEBI:30013"/>
        <dbReference type="ChEBI" id="CHEBI:30616"/>
        <dbReference type="ChEBI" id="CHEBI:61977"/>
        <dbReference type="ChEBI" id="CHEBI:456216"/>
        <dbReference type="EC" id="2.7.11.1"/>
    </reaction>
</comment>
<dbReference type="SMART" id="SM00220">
    <property type="entry name" value="S_TKc"/>
    <property type="match status" value="1"/>
</dbReference>
<evidence type="ECO:0000313" key="14">
    <source>
        <dbReference type="Proteomes" id="UP000317494"/>
    </source>
</evidence>
<keyword evidence="14" id="KW-1185">Reference proteome</keyword>
<evidence type="ECO:0000256" key="8">
    <source>
        <dbReference type="ARBA" id="ARBA00047899"/>
    </source>
</evidence>
<name>A0A507DB36_9FUNG</name>
<dbReference type="InterPro" id="IPR011009">
    <property type="entry name" value="Kinase-like_dom_sf"/>
</dbReference>
<dbReference type="Gene3D" id="2.30.29.30">
    <property type="entry name" value="Pleckstrin-homology domain (PH domain)/Phosphotyrosine-binding domain (PTB)"/>
    <property type="match status" value="1"/>
</dbReference>
<dbReference type="AlphaFoldDB" id="A0A507DB36"/>
<evidence type="ECO:0000256" key="11">
    <source>
        <dbReference type="SAM" id="MobiDB-lite"/>
    </source>
</evidence>
<organism evidence="13 14">
    <name type="scientific">Synchytrium endobioticum</name>
    <dbReference type="NCBI Taxonomy" id="286115"/>
    <lineage>
        <taxon>Eukaryota</taxon>
        <taxon>Fungi</taxon>
        <taxon>Fungi incertae sedis</taxon>
        <taxon>Chytridiomycota</taxon>
        <taxon>Chytridiomycota incertae sedis</taxon>
        <taxon>Chytridiomycetes</taxon>
        <taxon>Synchytriales</taxon>
        <taxon>Synchytriaceae</taxon>
        <taxon>Synchytrium</taxon>
    </lineage>
</organism>
<feature type="compositionally biased region" description="Low complexity" evidence="11">
    <location>
        <begin position="32"/>
        <end position="58"/>
    </location>
</feature>
<dbReference type="EMBL" id="QEAN01000094">
    <property type="protein sequence ID" value="TPX48774.1"/>
    <property type="molecule type" value="Genomic_DNA"/>
</dbReference>
<evidence type="ECO:0000256" key="5">
    <source>
        <dbReference type="ARBA" id="ARBA00022741"/>
    </source>
</evidence>
<dbReference type="InterPro" id="IPR008271">
    <property type="entry name" value="Ser/Thr_kinase_AS"/>
</dbReference>
<dbReference type="GO" id="GO:0035556">
    <property type="term" value="P:intracellular signal transduction"/>
    <property type="evidence" value="ECO:0007669"/>
    <property type="project" value="TreeGrafter"/>
</dbReference>
<comment type="caution">
    <text evidence="13">The sequence shown here is derived from an EMBL/GenBank/DDBJ whole genome shotgun (WGS) entry which is preliminary data.</text>
</comment>
<evidence type="ECO:0000256" key="7">
    <source>
        <dbReference type="ARBA" id="ARBA00022840"/>
    </source>
</evidence>
<keyword evidence="5 10" id="KW-0547">Nucleotide-binding</keyword>
<evidence type="ECO:0000259" key="12">
    <source>
        <dbReference type="PROSITE" id="PS50011"/>
    </source>
</evidence>
<dbReference type="PANTHER" id="PTHR24356:SF163">
    <property type="entry name" value="3-PHOSPHOINOSITIDE-DEPENDENT PROTEIN KINASE 1-RELATED"/>
    <property type="match status" value="1"/>
</dbReference>
<dbReference type="CDD" id="cd05581">
    <property type="entry name" value="STKc_PDK1"/>
    <property type="match status" value="1"/>
</dbReference>
<keyword evidence="6" id="KW-0418">Kinase</keyword>
<dbReference type="PROSITE" id="PS00108">
    <property type="entry name" value="PROTEIN_KINASE_ST"/>
    <property type="match status" value="1"/>
</dbReference>